<sequence length="114" mass="12861">MASFEIKETTSTNSQKFYIKNYNTIRVENLNIWLGTVVLPKGYWMPHGENSSNMLVYKAERASRQLVKVNPKGTSKGLSYNDPYQDYISANRILDSGLGQPPSPRKTPYSASLP</sequence>
<dbReference type="RefSeq" id="WP_248564125.1">
    <property type="nucleotide sequence ID" value="NZ_AP025698.1"/>
</dbReference>
<accession>A0ABN6PGQ0</accession>
<evidence type="ECO:0000256" key="1">
    <source>
        <dbReference type="SAM" id="MobiDB-lite"/>
    </source>
</evidence>
<protein>
    <submittedName>
        <fullName evidence="2">Uncharacterized protein</fullName>
    </submittedName>
</protein>
<proteinExistence type="predicted"/>
<name>A0ABN6PGQ0_9EURY</name>
<organism evidence="2 3">
    <name type="scientific">Methanothermobacter tenebrarum</name>
    <dbReference type="NCBI Taxonomy" id="680118"/>
    <lineage>
        <taxon>Archaea</taxon>
        <taxon>Methanobacteriati</taxon>
        <taxon>Methanobacteriota</taxon>
        <taxon>Methanomada group</taxon>
        <taxon>Methanobacteria</taxon>
        <taxon>Methanobacteriales</taxon>
        <taxon>Methanobacteriaceae</taxon>
        <taxon>Methanothermobacter</taxon>
    </lineage>
</organism>
<dbReference type="EMBL" id="AP025698">
    <property type="protein sequence ID" value="BDH79803.1"/>
    <property type="molecule type" value="Genomic_DNA"/>
</dbReference>
<reference evidence="2 3" key="1">
    <citation type="submission" date="2022-04" db="EMBL/GenBank/DDBJ databases">
        <title>Complete genome of Methanothermobacter tenebrarum strain RMAS.</title>
        <authorList>
            <person name="Nakamura K."/>
            <person name="Oshima K."/>
            <person name="Hattori M."/>
            <person name="Kamagata Y."/>
            <person name="Takamizawa K."/>
        </authorList>
    </citation>
    <scope>NUCLEOTIDE SEQUENCE [LARGE SCALE GENOMIC DNA]</scope>
    <source>
        <strain evidence="2 3">RMAS</strain>
    </source>
</reference>
<dbReference type="GeneID" id="71965708"/>
<feature type="region of interest" description="Disordered" evidence="1">
    <location>
        <begin position="94"/>
        <end position="114"/>
    </location>
</feature>
<evidence type="ECO:0000313" key="2">
    <source>
        <dbReference type="EMBL" id="BDH79803.1"/>
    </source>
</evidence>
<keyword evidence="3" id="KW-1185">Reference proteome</keyword>
<gene>
    <name evidence="2" type="ORF">MTTB_11820</name>
</gene>
<dbReference type="Proteomes" id="UP000831817">
    <property type="component" value="Chromosome"/>
</dbReference>
<evidence type="ECO:0000313" key="3">
    <source>
        <dbReference type="Proteomes" id="UP000831817"/>
    </source>
</evidence>